<keyword evidence="3" id="KW-0540">Nuclease</keyword>
<keyword evidence="1" id="KW-0238">DNA-binding</keyword>
<evidence type="ECO:0000313" key="3">
    <source>
        <dbReference type="EMBL" id="WFD09779.1"/>
    </source>
</evidence>
<gene>
    <name evidence="3" type="ORF">P4S50_15480</name>
</gene>
<evidence type="ECO:0000313" key="4">
    <source>
        <dbReference type="Proteomes" id="UP001222800"/>
    </source>
</evidence>
<dbReference type="GO" id="GO:0004519">
    <property type="term" value="F:endonuclease activity"/>
    <property type="evidence" value="ECO:0007669"/>
    <property type="project" value="UniProtKB-KW"/>
</dbReference>
<accession>A0ABY8EDB8</accession>
<dbReference type="CDD" id="cd22341">
    <property type="entry name" value="NucS-like"/>
    <property type="match status" value="1"/>
</dbReference>
<proteinExistence type="predicted"/>
<dbReference type="EMBL" id="CP120733">
    <property type="protein sequence ID" value="WFD09779.1"/>
    <property type="molecule type" value="Genomic_DNA"/>
</dbReference>
<dbReference type="Gene3D" id="3.40.1350.10">
    <property type="match status" value="1"/>
</dbReference>
<dbReference type="InterPro" id="IPR011856">
    <property type="entry name" value="tRNA_endonuc-like_dom_sf"/>
</dbReference>
<evidence type="ECO:0000256" key="1">
    <source>
        <dbReference type="ARBA" id="ARBA00023125"/>
    </source>
</evidence>
<keyword evidence="4" id="KW-1185">Reference proteome</keyword>
<protein>
    <submittedName>
        <fullName evidence="3">Endonuclease NucS</fullName>
    </submittedName>
</protein>
<dbReference type="Pfam" id="PF01939">
    <property type="entry name" value="NucS_C"/>
    <property type="match status" value="1"/>
</dbReference>
<dbReference type="InterPro" id="IPR002793">
    <property type="entry name" value="Endonuclease_NucS"/>
</dbReference>
<dbReference type="PANTHER" id="PTHR38814">
    <property type="entry name" value="ENDONUCLEASE NUCS"/>
    <property type="match status" value="1"/>
</dbReference>
<keyword evidence="3" id="KW-0255">Endonuclease</keyword>
<reference evidence="3 4" key="1">
    <citation type="submission" date="2023-03" db="EMBL/GenBank/DDBJ databases">
        <title>Complete genome sequence of Tepidibacter sp. SWIR-1, isolated from a deep-sea hydrothermal vent.</title>
        <authorList>
            <person name="Li X."/>
        </authorList>
    </citation>
    <scope>NUCLEOTIDE SEQUENCE [LARGE SCALE GENOMIC DNA]</scope>
    <source>
        <strain evidence="3 4">SWIR-1</strain>
    </source>
</reference>
<dbReference type="InterPro" id="IPR048301">
    <property type="entry name" value="NucS_C"/>
</dbReference>
<organism evidence="3 4">
    <name type="scientific">Tepidibacter hydrothermalis</name>
    <dbReference type="NCBI Taxonomy" id="3036126"/>
    <lineage>
        <taxon>Bacteria</taxon>
        <taxon>Bacillati</taxon>
        <taxon>Bacillota</taxon>
        <taxon>Clostridia</taxon>
        <taxon>Peptostreptococcales</taxon>
        <taxon>Peptostreptococcaceae</taxon>
        <taxon>Tepidibacter</taxon>
    </lineage>
</organism>
<evidence type="ECO:0000259" key="2">
    <source>
        <dbReference type="Pfam" id="PF01939"/>
    </source>
</evidence>
<dbReference type="Proteomes" id="UP001222800">
    <property type="component" value="Chromosome"/>
</dbReference>
<name>A0ABY8EDB8_9FIRM</name>
<dbReference type="PANTHER" id="PTHR38814:SF1">
    <property type="entry name" value="ENDONUCLEASE NUCS"/>
    <property type="match status" value="1"/>
</dbReference>
<feature type="domain" description="Endonuclease NucS C-terminal" evidence="2">
    <location>
        <begin position="42"/>
        <end position="108"/>
    </location>
</feature>
<keyword evidence="3" id="KW-0378">Hydrolase</keyword>
<sequence length="135" mass="15487">MEYTFPFEKHLRDFIVQNLDTIKFRGKTLNLYVDDNETDGVEYRTGVGIIDVLAVDEEGNFVIFELKLSRGNDATLGQVLRYMGWVETHISNGKKVSGIIVAKSIDEKLKYAVSQIKNVSLFEYEIDFKIEEAKI</sequence>
<dbReference type="RefSeq" id="WP_277731724.1">
    <property type="nucleotide sequence ID" value="NZ_CP120733.1"/>
</dbReference>